<dbReference type="EMBL" id="MU865913">
    <property type="protein sequence ID" value="KAK4456095.1"/>
    <property type="molecule type" value="Genomic_DNA"/>
</dbReference>
<reference evidence="2" key="1">
    <citation type="journal article" date="2023" name="Mol. Phylogenet. Evol.">
        <title>Genome-scale phylogeny and comparative genomics of the fungal order Sordariales.</title>
        <authorList>
            <person name="Hensen N."/>
            <person name="Bonometti L."/>
            <person name="Westerberg I."/>
            <person name="Brannstrom I.O."/>
            <person name="Guillou S."/>
            <person name="Cros-Aarteil S."/>
            <person name="Calhoun S."/>
            <person name="Haridas S."/>
            <person name="Kuo A."/>
            <person name="Mondo S."/>
            <person name="Pangilinan J."/>
            <person name="Riley R."/>
            <person name="LaButti K."/>
            <person name="Andreopoulos B."/>
            <person name="Lipzen A."/>
            <person name="Chen C."/>
            <person name="Yan M."/>
            <person name="Daum C."/>
            <person name="Ng V."/>
            <person name="Clum A."/>
            <person name="Steindorff A."/>
            <person name="Ohm R.A."/>
            <person name="Martin F."/>
            <person name="Silar P."/>
            <person name="Natvig D.O."/>
            <person name="Lalanne C."/>
            <person name="Gautier V."/>
            <person name="Ament-Velasquez S.L."/>
            <person name="Kruys A."/>
            <person name="Hutchinson M.I."/>
            <person name="Powell A.J."/>
            <person name="Barry K."/>
            <person name="Miller A.N."/>
            <person name="Grigoriev I.V."/>
            <person name="Debuchy R."/>
            <person name="Gladieux P."/>
            <person name="Hiltunen Thoren M."/>
            <person name="Johannesson H."/>
        </authorList>
    </citation>
    <scope>NUCLEOTIDE SEQUENCE</scope>
    <source>
        <strain evidence="2">PSN243</strain>
    </source>
</reference>
<dbReference type="AlphaFoldDB" id="A0AAV9H8I5"/>
<sequence>MWRNSKYLLQGFDTPFPGEQPSQHCRPRPGLCITALCPQQDSDTWDFQLLTPEHQTRSPTLGQTRQRRVYREATESSRPDAQSRTVALRCTARSRERRLSQGMAARRKRSTDTFGGAATLNPQVSVCNADTRICAHYFPSKGLLSSLGRHYPNRAGTLPVGRKTPFVPPTRAPDAVPESTPHSAQPVGVGTAPMNLPRIPHWAMRIFIGYGKGTTVDTEIIQRRSDGHKSKLLGPLHALSVIIKC</sequence>
<proteinExistence type="predicted"/>
<organism evidence="2 3">
    <name type="scientific">Podospora aff. communis PSN243</name>
    <dbReference type="NCBI Taxonomy" id="3040156"/>
    <lineage>
        <taxon>Eukaryota</taxon>
        <taxon>Fungi</taxon>
        <taxon>Dikarya</taxon>
        <taxon>Ascomycota</taxon>
        <taxon>Pezizomycotina</taxon>
        <taxon>Sordariomycetes</taxon>
        <taxon>Sordariomycetidae</taxon>
        <taxon>Sordariales</taxon>
        <taxon>Podosporaceae</taxon>
        <taxon>Podospora</taxon>
    </lineage>
</organism>
<protein>
    <submittedName>
        <fullName evidence="2">Uncharacterized protein</fullName>
    </submittedName>
</protein>
<feature type="region of interest" description="Disordered" evidence="1">
    <location>
        <begin position="156"/>
        <end position="192"/>
    </location>
</feature>
<name>A0AAV9H8I5_9PEZI</name>
<keyword evidence="3" id="KW-1185">Reference proteome</keyword>
<evidence type="ECO:0000313" key="2">
    <source>
        <dbReference type="EMBL" id="KAK4456095.1"/>
    </source>
</evidence>
<accession>A0AAV9H8I5</accession>
<dbReference type="Proteomes" id="UP001321760">
    <property type="component" value="Unassembled WGS sequence"/>
</dbReference>
<evidence type="ECO:0000256" key="1">
    <source>
        <dbReference type="SAM" id="MobiDB-lite"/>
    </source>
</evidence>
<comment type="caution">
    <text evidence="2">The sequence shown here is derived from an EMBL/GenBank/DDBJ whole genome shotgun (WGS) entry which is preliminary data.</text>
</comment>
<gene>
    <name evidence="2" type="ORF">QBC34DRAFT_9276</name>
</gene>
<feature type="region of interest" description="Disordered" evidence="1">
    <location>
        <begin position="95"/>
        <end position="116"/>
    </location>
</feature>
<evidence type="ECO:0000313" key="3">
    <source>
        <dbReference type="Proteomes" id="UP001321760"/>
    </source>
</evidence>
<reference evidence="2" key="2">
    <citation type="submission" date="2023-05" db="EMBL/GenBank/DDBJ databases">
        <authorList>
            <consortium name="Lawrence Berkeley National Laboratory"/>
            <person name="Steindorff A."/>
            <person name="Hensen N."/>
            <person name="Bonometti L."/>
            <person name="Westerberg I."/>
            <person name="Brannstrom I.O."/>
            <person name="Guillou S."/>
            <person name="Cros-Aarteil S."/>
            <person name="Calhoun S."/>
            <person name="Haridas S."/>
            <person name="Kuo A."/>
            <person name="Mondo S."/>
            <person name="Pangilinan J."/>
            <person name="Riley R."/>
            <person name="Labutti K."/>
            <person name="Andreopoulos B."/>
            <person name="Lipzen A."/>
            <person name="Chen C."/>
            <person name="Yanf M."/>
            <person name="Daum C."/>
            <person name="Ng V."/>
            <person name="Clum A."/>
            <person name="Ohm R."/>
            <person name="Martin F."/>
            <person name="Silar P."/>
            <person name="Natvig D."/>
            <person name="Lalanne C."/>
            <person name="Gautier V."/>
            <person name="Ament-Velasquez S.L."/>
            <person name="Kruys A."/>
            <person name="Hutchinson M.I."/>
            <person name="Powell A.J."/>
            <person name="Barry K."/>
            <person name="Miller A.N."/>
            <person name="Grigoriev I.V."/>
            <person name="Debuchy R."/>
            <person name="Gladieux P."/>
            <person name="Thoren M.H."/>
            <person name="Johannesson H."/>
        </authorList>
    </citation>
    <scope>NUCLEOTIDE SEQUENCE</scope>
    <source>
        <strain evidence="2">PSN243</strain>
    </source>
</reference>